<proteinExistence type="predicted"/>
<reference evidence="2" key="1">
    <citation type="journal article" date="2024" name="Proc. Natl. Acad. Sci. U.S.A.">
        <title>Extraordinary preservation of gene collinearity over three hundred million years revealed in homosporous lycophytes.</title>
        <authorList>
            <person name="Li C."/>
            <person name="Wickell D."/>
            <person name="Kuo L.Y."/>
            <person name="Chen X."/>
            <person name="Nie B."/>
            <person name="Liao X."/>
            <person name="Peng D."/>
            <person name="Ji J."/>
            <person name="Jenkins J."/>
            <person name="Williams M."/>
            <person name="Shu S."/>
            <person name="Plott C."/>
            <person name="Barry K."/>
            <person name="Rajasekar S."/>
            <person name="Grimwood J."/>
            <person name="Han X."/>
            <person name="Sun S."/>
            <person name="Hou Z."/>
            <person name="He W."/>
            <person name="Dai G."/>
            <person name="Sun C."/>
            <person name="Schmutz J."/>
            <person name="Leebens-Mack J.H."/>
            <person name="Li F.W."/>
            <person name="Wang L."/>
        </authorList>
    </citation>
    <scope>NUCLEOTIDE SEQUENCE [LARGE SCALE GENOMIC DNA]</scope>
    <source>
        <strain evidence="2">cv. PW_Plant_1</strain>
    </source>
</reference>
<comment type="caution">
    <text evidence="1">The sequence shown here is derived from an EMBL/GenBank/DDBJ whole genome shotgun (WGS) entry which is preliminary data.</text>
</comment>
<gene>
    <name evidence="1" type="ORF">O6H91_16G009300</name>
</gene>
<organism evidence="1 2">
    <name type="scientific">Diphasiastrum complanatum</name>
    <name type="common">Issler's clubmoss</name>
    <name type="synonym">Lycopodium complanatum</name>
    <dbReference type="NCBI Taxonomy" id="34168"/>
    <lineage>
        <taxon>Eukaryota</taxon>
        <taxon>Viridiplantae</taxon>
        <taxon>Streptophyta</taxon>
        <taxon>Embryophyta</taxon>
        <taxon>Tracheophyta</taxon>
        <taxon>Lycopodiopsida</taxon>
        <taxon>Lycopodiales</taxon>
        <taxon>Lycopodiaceae</taxon>
        <taxon>Lycopodioideae</taxon>
        <taxon>Diphasiastrum</taxon>
    </lineage>
</organism>
<accession>A0ACC2B9Q9</accession>
<keyword evidence="2" id="KW-1185">Reference proteome</keyword>
<name>A0ACC2B9Q9_DIPCM</name>
<dbReference type="EMBL" id="CM055107">
    <property type="protein sequence ID" value="KAJ7526503.1"/>
    <property type="molecule type" value="Genomic_DNA"/>
</dbReference>
<dbReference type="Proteomes" id="UP001162992">
    <property type="component" value="Chromosome 16"/>
</dbReference>
<protein>
    <submittedName>
        <fullName evidence="1">Uncharacterized protein</fullName>
    </submittedName>
</protein>
<evidence type="ECO:0000313" key="1">
    <source>
        <dbReference type="EMBL" id="KAJ7526503.1"/>
    </source>
</evidence>
<sequence length="526" mass="57400">MDPRLGLDAGLYTMDQAGAGQPLLRSSGGFTTHPHSQMLVSAAAGAMQPHHGFGGYMDRDIGRQDISGLSQYTPPPVHSLSTGQGYYTVESLEGRAVTQADVLGSRSSLMLQEGERNVGLGQQGFENSMLPSAMQNGLGQKVPSSAPPFGVVGSAPYLGSHLQQDMDVGRGGLIHVDSGGAPYLHHAQSGFMPGRASYEQLAPQLASLGPARAGPQEWELRRRNELVLAALEQRRDLEHEARIREAQHEARIREARIREARIEHEARIRDARIAFIQEQRALESRGRLPSVSRHQGLSSRSKRTGHGPNSTWCSVCQIECHTSFNLKSHFGGKRHKLKLDEEAEKKTDKSVEKEESIRTEDDIIDGKRESTKSEVNGVEKIQPIDGEGEDEINESDGVSEVPNLGKRSFPDDTETGLAHPNKKVKNKESGPKGANSDGFVERASGPRKKMEKCETCNVTCFGKVDLHAHLRGKRHAAQLKKLQDEAGGDTEKANQVDSKPVEEGANNKVGLSVLCSQAERMKKTNS</sequence>
<evidence type="ECO:0000313" key="2">
    <source>
        <dbReference type="Proteomes" id="UP001162992"/>
    </source>
</evidence>